<dbReference type="AlphaFoldDB" id="A0A6I4RAS8"/>
<dbReference type="Gene3D" id="3.40.630.30">
    <property type="match status" value="1"/>
</dbReference>
<dbReference type="RefSeq" id="WP_160463282.1">
    <property type="nucleotide sequence ID" value="NZ_CP072115.1"/>
</dbReference>
<dbReference type="InterPro" id="IPR000182">
    <property type="entry name" value="GNAT_dom"/>
</dbReference>
<feature type="domain" description="N-acetyltransferase" evidence="1">
    <location>
        <begin position="2"/>
        <end position="145"/>
    </location>
</feature>
<dbReference type="EMBL" id="WLCG01000011">
    <property type="protein sequence ID" value="MTB64979.1"/>
    <property type="molecule type" value="Genomic_DNA"/>
</dbReference>
<protein>
    <submittedName>
        <fullName evidence="3">GNAT family N-acetyltransferase</fullName>
    </submittedName>
</protein>
<dbReference type="Proteomes" id="UP000435060">
    <property type="component" value="Unassembled WGS sequence"/>
</dbReference>
<dbReference type="EMBL" id="WUBJ01000010">
    <property type="protein sequence ID" value="MWV56936.1"/>
    <property type="molecule type" value="Genomic_DNA"/>
</dbReference>
<dbReference type="PANTHER" id="PTHR43328:SF1">
    <property type="entry name" value="N-ACETYLTRANSFERASE DOMAIN-CONTAINING PROTEIN"/>
    <property type="match status" value="1"/>
</dbReference>
<evidence type="ECO:0000259" key="1">
    <source>
        <dbReference type="PROSITE" id="PS51186"/>
    </source>
</evidence>
<dbReference type="InterPro" id="IPR016181">
    <property type="entry name" value="Acyl_CoA_acyltransferase"/>
</dbReference>
<dbReference type="PROSITE" id="PS51186">
    <property type="entry name" value="GNAT"/>
    <property type="match status" value="1"/>
</dbReference>
<accession>A0A6I4RAS8</accession>
<name>A0A6I4RAS8_9STRE</name>
<organism evidence="3 5">
    <name type="scientific">Streptococcus zhangguiae</name>
    <dbReference type="NCBI Taxonomy" id="2664091"/>
    <lineage>
        <taxon>Bacteria</taxon>
        <taxon>Bacillati</taxon>
        <taxon>Bacillota</taxon>
        <taxon>Bacilli</taxon>
        <taxon>Lactobacillales</taxon>
        <taxon>Streptococcaceae</taxon>
        <taxon>Streptococcus</taxon>
    </lineage>
</organism>
<dbReference type="SUPFAM" id="SSF55729">
    <property type="entry name" value="Acyl-CoA N-acyltransferases (Nat)"/>
    <property type="match status" value="1"/>
</dbReference>
<sequence>MITFKTIDEENFQACIDLTGGVEKEQNDFVDSVLYSLAEAWVYRDSMEAFAIYQEEQIIGFVSMYVGEENPQIINFLIDIAFQGRGYGTQAASRCIEYLQEMYRAKRISLPVHIQNEKAQRFWAKQGFSFSDTVEQDYMFMRRYE</sequence>
<evidence type="ECO:0000313" key="4">
    <source>
        <dbReference type="Proteomes" id="UP000435060"/>
    </source>
</evidence>
<evidence type="ECO:0000313" key="5">
    <source>
        <dbReference type="Proteomes" id="UP000435423"/>
    </source>
</evidence>
<dbReference type="GO" id="GO:0016747">
    <property type="term" value="F:acyltransferase activity, transferring groups other than amino-acyl groups"/>
    <property type="evidence" value="ECO:0007669"/>
    <property type="project" value="InterPro"/>
</dbReference>
<evidence type="ECO:0000313" key="2">
    <source>
        <dbReference type="EMBL" id="MTB64979.1"/>
    </source>
</evidence>
<proteinExistence type="predicted"/>
<evidence type="ECO:0000313" key="3">
    <source>
        <dbReference type="EMBL" id="MWV56936.1"/>
    </source>
</evidence>
<reference evidence="3 5" key="1">
    <citation type="submission" date="2019-10" db="EMBL/GenBank/DDBJ databases">
        <title>Streptococcis sp, isolated from the respiratory tract of Marmot.</title>
        <authorList>
            <person name="Zhang G."/>
        </authorList>
    </citation>
    <scope>NUCLEOTIDE SEQUENCE [LARGE SCALE GENOMIC DNA]</scope>
    <source>
        <strain evidence="3">Zg-70</strain>
        <strain evidence="5">zg-70</strain>
    </source>
</reference>
<dbReference type="CDD" id="cd04301">
    <property type="entry name" value="NAT_SF"/>
    <property type="match status" value="1"/>
</dbReference>
<comment type="caution">
    <text evidence="3">The sequence shown here is derived from an EMBL/GenBank/DDBJ whole genome shotgun (WGS) entry which is preliminary data.</text>
</comment>
<dbReference type="PANTHER" id="PTHR43328">
    <property type="entry name" value="ACETYLTRANSFERASE-RELATED"/>
    <property type="match status" value="1"/>
</dbReference>
<gene>
    <name evidence="2" type="ORF">GGG87_08210</name>
    <name evidence="3" type="ORF">GGH11_08105</name>
</gene>
<dbReference type="Proteomes" id="UP000435423">
    <property type="component" value="Unassembled WGS sequence"/>
</dbReference>
<dbReference type="Pfam" id="PF00583">
    <property type="entry name" value="Acetyltransf_1"/>
    <property type="match status" value="1"/>
</dbReference>
<keyword evidence="4" id="KW-1185">Reference proteome</keyword>
<reference evidence="2 4" key="2">
    <citation type="submission" date="2019-11" db="EMBL/GenBank/DDBJ databases">
        <title>Streptococcis sp. isolated from the respiratory tract of Marmot.</title>
        <authorList>
            <person name="Zhang G."/>
        </authorList>
    </citation>
    <scope>NUCLEOTIDE SEQUENCE [LARGE SCALE GENOMIC DNA]</scope>
    <source>
        <strain evidence="2">Zg-86</strain>
        <strain evidence="4">zg-86</strain>
    </source>
</reference>